<evidence type="ECO:0000256" key="1">
    <source>
        <dbReference type="SAM" id="SignalP"/>
    </source>
</evidence>
<feature type="signal peptide" evidence="1">
    <location>
        <begin position="1"/>
        <end position="31"/>
    </location>
</feature>
<feature type="chain" id="PRO_5046768821" evidence="1">
    <location>
        <begin position="32"/>
        <end position="147"/>
    </location>
</feature>
<organism evidence="2 3">
    <name type="scientific">Streptomyces indiaensis</name>
    <dbReference type="NCBI Taxonomy" id="284033"/>
    <lineage>
        <taxon>Bacteria</taxon>
        <taxon>Bacillati</taxon>
        <taxon>Actinomycetota</taxon>
        <taxon>Actinomycetes</taxon>
        <taxon>Kitasatosporales</taxon>
        <taxon>Streptomycetaceae</taxon>
        <taxon>Streptomyces</taxon>
    </lineage>
</organism>
<evidence type="ECO:0000313" key="3">
    <source>
        <dbReference type="Proteomes" id="UP001501474"/>
    </source>
</evidence>
<sequence>MKAFGKKLTMTAAALTTAAGLVTAGAPSAQAAGSYNIRIDVQETAFVSDYCLLTDTSGNSRAHCSGNKGAYSSFRLGVVHSPGDRAWIDVNIVGGADRKGIDLRGKHYLRVSGSLFAVQVCGWSSLDSYHSGQAGASLHGGGFCAGG</sequence>
<gene>
    <name evidence="2" type="ORF">GCM10010104_71040</name>
</gene>
<keyword evidence="1" id="KW-0732">Signal</keyword>
<keyword evidence="3" id="KW-1185">Reference proteome</keyword>
<dbReference type="EMBL" id="BAAART010000245">
    <property type="protein sequence ID" value="GAA2263608.1"/>
    <property type="molecule type" value="Genomic_DNA"/>
</dbReference>
<evidence type="ECO:0000313" key="2">
    <source>
        <dbReference type="EMBL" id="GAA2263608.1"/>
    </source>
</evidence>
<comment type="caution">
    <text evidence="2">The sequence shown here is derived from an EMBL/GenBank/DDBJ whole genome shotgun (WGS) entry which is preliminary data.</text>
</comment>
<dbReference type="RefSeq" id="WP_234849746.1">
    <property type="nucleotide sequence ID" value="NZ_BAAART010000245.1"/>
</dbReference>
<dbReference type="Proteomes" id="UP001501474">
    <property type="component" value="Unassembled WGS sequence"/>
</dbReference>
<name>A0ABN3EMT1_9ACTN</name>
<reference evidence="2 3" key="1">
    <citation type="journal article" date="2019" name="Int. J. Syst. Evol. Microbiol.">
        <title>The Global Catalogue of Microorganisms (GCM) 10K type strain sequencing project: providing services to taxonomists for standard genome sequencing and annotation.</title>
        <authorList>
            <consortium name="The Broad Institute Genomics Platform"/>
            <consortium name="The Broad Institute Genome Sequencing Center for Infectious Disease"/>
            <person name="Wu L."/>
            <person name="Ma J."/>
        </authorList>
    </citation>
    <scope>NUCLEOTIDE SEQUENCE [LARGE SCALE GENOMIC DNA]</scope>
    <source>
        <strain evidence="2 3">JCM 3053</strain>
    </source>
</reference>
<proteinExistence type="predicted"/>
<accession>A0ABN3EMT1</accession>
<protein>
    <submittedName>
        <fullName evidence="2">Uncharacterized protein</fullName>
    </submittedName>
</protein>